<dbReference type="Gene3D" id="1.10.10.10">
    <property type="entry name" value="Winged helix-like DNA-binding domain superfamily/Winged helix DNA-binding domain"/>
    <property type="match status" value="1"/>
</dbReference>
<dbReference type="PROSITE" id="PS50110">
    <property type="entry name" value="RESPONSE_REGULATORY"/>
    <property type="match status" value="1"/>
</dbReference>
<dbReference type="InterPro" id="IPR001789">
    <property type="entry name" value="Sig_transdc_resp-reg_receiver"/>
</dbReference>
<feature type="domain" description="Response regulatory" evidence="9">
    <location>
        <begin position="3"/>
        <end position="119"/>
    </location>
</feature>
<dbReference type="SUPFAM" id="SSF52172">
    <property type="entry name" value="CheY-like"/>
    <property type="match status" value="1"/>
</dbReference>
<dbReference type="InterPro" id="IPR036388">
    <property type="entry name" value="WH-like_DNA-bd_sf"/>
</dbReference>
<dbReference type="InterPro" id="IPR039420">
    <property type="entry name" value="WalR-like"/>
</dbReference>
<dbReference type="Gene3D" id="6.10.250.690">
    <property type="match status" value="1"/>
</dbReference>
<dbReference type="Pfam" id="PF00072">
    <property type="entry name" value="Response_reg"/>
    <property type="match status" value="1"/>
</dbReference>
<evidence type="ECO:0000256" key="6">
    <source>
        <dbReference type="PROSITE-ProRule" id="PRU00169"/>
    </source>
</evidence>
<evidence type="ECO:0000259" key="10">
    <source>
        <dbReference type="PROSITE" id="PS51755"/>
    </source>
</evidence>
<feature type="region of interest" description="Disordered" evidence="8">
    <location>
        <begin position="232"/>
        <end position="254"/>
    </location>
</feature>
<dbReference type="PROSITE" id="PS51755">
    <property type="entry name" value="OMPR_PHOB"/>
    <property type="match status" value="1"/>
</dbReference>
<evidence type="ECO:0000256" key="2">
    <source>
        <dbReference type="ARBA" id="ARBA00023012"/>
    </source>
</evidence>
<evidence type="ECO:0000256" key="5">
    <source>
        <dbReference type="ARBA" id="ARBA00023163"/>
    </source>
</evidence>
<evidence type="ECO:0000256" key="4">
    <source>
        <dbReference type="ARBA" id="ARBA00023125"/>
    </source>
</evidence>
<dbReference type="Proteomes" id="UP000616779">
    <property type="component" value="Unassembled WGS sequence"/>
</dbReference>
<feature type="modified residue" description="4-aspartylphosphate" evidence="6">
    <location>
        <position position="54"/>
    </location>
</feature>
<dbReference type="Pfam" id="PF00486">
    <property type="entry name" value="Trans_reg_C"/>
    <property type="match status" value="1"/>
</dbReference>
<feature type="DNA-binding region" description="OmpR/PhoB-type" evidence="7">
    <location>
        <begin position="132"/>
        <end position="230"/>
    </location>
</feature>
<dbReference type="SMART" id="SM00862">
    <property type="entry name" value="Trans_reg_C"/>
    <property type="match status" value="1"/>
</dbReference>
<dbReference type="InterPro" id="IPR011006">
    <property type="entry name" value="CheY-like_superfamily"/>
</dbReference>
<protein>
    <submittedName>
        <fullName evidence="11">Response regulator</fullName>
    </submittedName>
</protein>
<keyword evidence="3" id="KW-0805">Transcription regulation</keyword>
<keyword evidence="5" id="KW-0804">Transcription</keyword>
<keyword evidence="4 7" id="KW-0238">DNA-binding</keyword>
<evidence type="ECO:0000259" key="9">
    <source>
        <dbReference type="PROSITE" id="PS50110"/>
    </source>
</evidence>
<proteinExistence type="predicted"/>
<dbReference type="SMART" id="SM00448">
    <property type="entry name" value="REC"/>
    <property type="match status" value="1"/>
</dbReference>
<dbReference type="Gene3D" id="3.40.50.2300">
    <property type="match status" value="1"/>
</dbReference>
<comment type="caution">
    <text evidence="11">The sequence shown here is derived from an EMBL/GenBank/DDBJ whole genome shotgun (WGS) entry which is preliminary data.</text>
</comment>
<dbReference type="RefSeq" id="WP_171644387.1">
    <property type="nucleotide sequence ID" value="NZ_WHOA01000116.1"/>
</dbReference>
<sequence length="254" mass="28831">MSRILLIEDEERIARVLQLELEHEGYEVHTRADGRSGLNAALNESEDWELILLDVMLPELSGLEVLRRIRQVNSTLPIILLTARDAVPDRVSGLDQGANDYVTKPFATIELLARIRSLLRQRSLQDQPVEQPHLLKVDDLSMDLKSRAVTREGTPIELTPTEFDLLRFLIQHQDEVMSREQIISEVWGYDFVGDTNVVDVYIRYLRQKVDKPFSSKLIQTIRGIGYLLKVEPSSSKEADDSTGEAVPKDGQTPS</sequence>
<keyword evidence="1 6" id="KW-0597">Phosphoprotein</keyword>
<accession>A0ABX1XX14</accession>
<name>A0ABX1XX14_9BACL</name>
<evidence type="ECO:0000313" key="12">
    <source>
        <dbReference type="Proteomes" id="UP000616779"/>
    </source>
</evidence>
<gene>
    <name evidence="11" type="ORF">GC098_17060</name>
</gene>
<evidence type="ECO:0000313" key="11">
    <source>
        <dbReference type="EMBL" id="NOU73107.1"/>
    </source>
</evidence>
<dbReference type="EMBL" id="WHOA01000116">
    <property type="protein sequence ID" value="NOU73107.1"/>
    <property type="molecule type" value="Genomic_DNA"/>
</dbReference>
<organism evidence="11 12">
    <name type="scientific">Paenibacillus phytorum</name>
    <dbReference type="NCBI Taxonomy" id="2654977"/>
    <lineage>
        <taxon>Bacteria</taxon>
        <taxon>Bacillati</taxon>
        <taxon>Bacillota</taxon>
        <taxon>Bacilli</taxon>
        <taxon>Bacillales</taxon>
        <taxon>Paenibacillaceae</taxon>
        <taxon>Paenibacillus</taxon>
    </lineage>
</organism>
<evidence type="ECO:0000256" key="7">
    <source>
        <dbReference type="PROSITE-ProRule" id="PRU01091"/>
    </source>
</evidence>
<evidence type="ECO:0000256" key="3">
    <source>
        <dbReference type="ARBA" id="ARBA00023015"/>
    </source>
</evidence>
<keyword evidence="12" id="KW-1185">Reference proteome</keyword>
<evidence type="ECO:0000256" key="1">
    <source>
        <dbReference type="ARBA" id="ARBA00022553"/>
    </source>
</evidence>
<dbReference type="CDD" id="cd00383">
    <property type="entry name" value="trans_reg_C"/>
    <property type="match status" value="1"/>
</dbReference>
<dbReference type="PANTHER" id="PTHR48111">
    <property type="entry name" value="REGULATOR OF RPOS"/>
    <property type="match status" value="1"/>
</dbReference>
<feature type="domain" description="OmpR/PhoB-type" evidence="10">
    <location>
        <begin position="132"/>
        <end position="230"/>
    </location>
</feature>
<keyword evidence="2" id="KW-0902">Two-component regulatory system</keyword>
<dbReference type="InterPro" id="IPR001867">
    <property type="entry name" value="OmpR/PhoB-type_DNA-bd"/>
</dbReference>
<evidence type="ECO:0000256" key="8">
    <source>
        <dbReference type="SAM" id="MobiDB-lite"/>
    </source>
</evidence>
<reference evidence="11 12" key="1">
    <citation type="submission" date="2019-10" db="EMBL/GenBank/DDBJ databases">
        <title>Description of Paenibacillus terrestris sp. nov.</title>
        <authorList>
            <person name="Carlier A."/>
            <person name="Qi S."/>
        </authorList>
    </citation>
    <scope>NUCLEOTIDE SEQUENCE [LARGE SCALE GENOMIC DNA]</scope>
    <source>
        <strain evidence="11 12">LMG 31458</strain>
    </source>
</reference>
<dbReference type="PANTHER" id="PTHR48111:SF22">
    <property type="entry name" value="REGULATOR OF RPOS"/>
    <property type="match status" value="1"/>
</dbReference>
<dbReference type="CDD" id="cd17574">
    <property type="entry name" value="REC_OmpR"/>
    <property type="match status" value="1"/>
</dbReference>